<dbReference type="AlphaFoldDB" id="A0A1Y0I2G8"/>
<reference evidence="5 6" key="1">
    <citation type="submission" date="2017-05" db="EMBL/GenBank/DDBJ databases">
        <title>Genomic insights into alkan degradation activity of Oleiphilus messinensis.</title>
        <authorList>
            <person name="Kozyavkin S.A."/>
            <person name="Slesarev A.I."/>
            <person name="Golyshin P.N."/>
            <person name="Korzhenkov A."/>
            <person name="Golyshina O.N."/>
            <person name="Toshchakov S.V."/>
        </authorList>
    </citation>
    <scope>NUCLEOTIDE SEQUENCE [LARGE SCALE GENOMIC DNA]</scope>
    <source>
        <strain evidence="5 6">ME102</strain>
    </source>
</reference>
<feature type="domain" description="HTH araC/xylS-type" evidence="4">
    <location>
        <begin position="240"/>
        <end position="337"/>
    </location>
</feature>
<dbReference type="GO" id="GO:0005829">
    <property type="term" value="C:cytosol"/>
    <property type="evidence" value="ECO:0007669"/>
    <property type="project" value="TreeGrafter"/>
</dbReference>
<evidence type="ECO:0000256" key="2">
    <source>
        <dbReference type="ARBA" id="ARBA00023125"/>
    </source>
</evidence>
<dbReference type="SMART" id="SM00342">
    <property type="entry name" value="HTH_ARAC"/>
    <property type="match status" value="1"/>
</dbReference>
<dbReference type="KEGG" id="ome:OLMES_0303"/>
<keyword evidence="6" id="KW-1185">Reference proteome</keyword>
<evidence type="ECO:0000256" key="1">
    <source>
        <dbReference type="ARBA" id="ARBA00023015"/>
    </source>
</evidence>
<keyword evidence="3" id="KW-0804">Transcription</keyword>
<accession>A0A1Y0I2G8</accession>
<keyword evidence="1" id="KW-0805">Transcription regulation</keyword>
<dbReference type="Pfam" id="PF12833">
    <property type="entry name" value="HTH_18"/>
    <property type="match status" value="1"/>
</dbReference>
<sequence length="341" mass="38320">MKNWNFQRYASSANVILEFAESIAVSRSKCLAGTGITEAILSASHGEISAEQELHLIRNLLEQTGNPPGLGFQVGQRYKLTAYGIWGFALISSPTFRSAIEIGLRYLDLSYAFTEIKLVEKPHQAEVYLTAENLPADVEHFLIERDAIATATMQREIYSSLIPVEELSLTIPAPGPEIEAQYKNVMGTVPRFNSDCNRAVFDARFLDVPLPRANQQTMQMSLEQCQSILQQRRQLTGVSGKVRTLLLDSPGQFPSMEDSANRLCVTSRTLRRQLATEGKTYRGLVDEVRQDLAEALLQTGHMTIEEIADRLGYAEPANFFHAFKRWKGITPLMYRQTQQTK</sequence>
<dbReference type="Gene3D" id="1.10.10.60">
    <property type="entry name" value="Homeodomain-like"/>
    <property type="match status" value="1"/>
</dbReference>
<dbReference type="PROSITE" id="PS01124">
    <property type="entry name" value="HTH_ARAC_FAMILY_2"/>
    <property type="match status" value="1"/>
</dbReference>
<protein>
    <submittedName>
        <fullName evidence="5">AraC family transcriptional regulator</fullName>
    </submittedName>
</protein>
<dbReference type="SUPFAM" id="SSF46689">
    <property type="entry name" value="Homeodomain-like"/>
    <property type="match status" value="1"/>
</dbReference>
<dbReference type="EMBL" id="CP021425">
    <property type="protein sequence ID" value="ARU54409.1"/>
    <property type="molecule type" value="Genomic_DNA"/>
</dbReference>
<dbReference type="OrthoDB" id="5722175at2"/>
<dbReference type="Proteomes" id="UP000196027">
    <property type="component" value="Chromosome"/>
</dbReference>
<dbReference type="GO" id="GO:0003700">
    <property type="term" value="F:DNA-binding transcription factor activity"/>
    <property type="evidence" value="ECO:0007669"/>
    <property type="project" value="InterPro"/>
</dbReference>
<keyword evidence="2" id="KW-0238">DNA-binding</keyword>
<gene>
    <name evidence="5" type="ORF">OLMES_0303</name>
</gene>
<dbReference type="RefSeq" id="WP_087459616.1">
    <property type="nucleotide sequence ID" value="NZ_CP021425.1"/>
</dbReference>
<dbReference type="Pfam" id="PF12625">
    <property type="entry name" value="Arabinose_bd"/>
    <property type="match status" value="1"/>
</dbReference>
<proteinExistence type="predicted"/>
<dbReference type="InterPro" id="IPR032687">
    <property type="entry name" value="AraC-type_N"/>
</dbReference>
<dbReference type="PANTHER" id="PTHR47894:SF1">
    <property type="entry name" value="HTH-TYPE TRANSCRIPTIONAL REGULATOR VQSM"/>
    <property type="match status" value="1"/>
</dbReference>
<name>A0A1Y0I2G8_9GAMM</name>
<dbReference type="InterPro" id="IPR009057">
    <property type="entry name" value="Homeodomain-like_sf"/>
</dbReference>
<evidence type="ECO:0000313" key="6">
    <source>
        <dbReference type="Proteomes" id="UP000196027"/>
    </source>
</evidence>
<evidence type="ECO:0000313" key="5">
    <source>
        <dbReference type="EMBL" id="ARU54409.1"/>
    </source>
</evidence>
<dbReference type="InterPro" id="IPR018060">
    <property type="entry name" value="HTH_AraC"/>
</dbReference>
<evidence type="ECO:0000259" key="4">
    <source>
        <dbReference type="PROSITE" id="PS01124"/>
    </source>
</evidence>
<dbReference type="GO" id="GO:0000976">
    <property type="term" value="F:transcription cis-regulatory region binding"/>
    <property type="evidence" value="ECO:0007669"/>
    <property type="project" value="TreeGrafter"/>
</dbReference>
<organism evidence="5 6">
    <name type="scientific">Oleiphilus messinensis</name>
    <dbReference type="NCBI Taxonomy" id="141451"/>
    <lineage>
        <taxon>Bacteria</taxon>
        <taxon>Pseudomonadati</taxon>
        <taxon>Pseudomonadota</taxon>
        <taxon>Gammaproteobacteria</taxon>
        <taxon>Oceanospirillales</taxon>
        <taxon>Oleiphilaceae</taxon>
        <taxon>Oleiphilus</taxon>
    </lineage>
</organism>
<dbReference type="PANTHER" id="PTHR47894">
    <property type="entry name" value="HTH-TYPE TRANSCRIPTIONAL REGULATOR GADX"/>
    <property type="match status" value="1"/>
</dbReference>
<evidence type="ECO:0000256" key="3">
    <source>
        <dbReference type="ARBA" id="ARBA00023163"/>
    </source>
</evidence>